<dbReference type="GO" id="GO:0003677">
    <property type="term" value="F:DNA binding"/>
    <property type="evidence" value="ECO:0007669"/>
    <property type="project" value="UniProtKB-KW"/>
</dbReference>
<dbReference type="Pfam" id="PF03965">
    <property type="entry name" value="Penicillinase_R"/>
    <property type="match status" value="1"/>
</dbReference>
<evidence type="ECO:0000256" key="1">
    <source>
        <dbReference type="ARBA" id="ARBA00011046"/>
    </source>
</evidence>
<dbReference type="Proteomes" id="UP000218327">
    <property type="component" value="Unassembled WGS sequence"/>
</dbReference>
<dbReference type="PIRSF" id="PIRSF019455">
    <property type="entry name" value="CopR_AtkY"/>
    <property type="match status" value="1"/>
</dbReference>
<gene>
    <name evidence="5" type="ORF">COA96_15190</name>
</gene>
<comment type="caution">
    <text evidence="5">The sequence shown here is derived from an EMBL/GenBank/DDBJ whole genome shotgun (WGS) entry which is preliminary data.</text>
</comment>
<accession>A0A2A5ARA5</accession>
<dbReference type="GO" id="GO:0045892">
    <property type="term" value="P:negative regulation of DNA-templated transcription"/>
    <property type="evidence" value="ECO:0007669"/>
    <property type="project" value="InterPro"/>
</dbReference>
<dbReference type="InterPro" id="IPR036390">
    <property type="entry name" value="WH_DNA-bd_sf"/>
</dbReference>
<dbReference type="InterPro" id="IPR036388">
    <property type="entry name" value="WH-like_DNA-bd_sf"/>
</dbReference>
<dbReference type="SUPFAM" id="SSF46785">
    <property type="entry name" value="Winged helix' DNA-binding domain"/>
    <property type="match status" value="1"/>
</dbReference>
<protein>
    <submittedName>
        <fullName evidence="5">Transcriptional regulator</fullName>
    </submittedName>
</protein>
<organism evidence="5 6">
    <name type="scientific">SAR86 cluster bacterium</name>
    <dbReference type="NCBI Taxonomy" id="2030880"/>
    <lineage>
        <taxon>Bacteria</taxon>
        <taxon>Pseudomonadati</taxon>
        <taxon>Pseudomonadota</taxon>
        <taxon>Gammaproteobacteria</taxon>
        <taxon>SAR86 cluster</taxon>
    </lineage>
</organism>
<dbReference type="AlphaFoldDB" id="A0A2A5ARA5"/>
<dbReference type="Gene3D" id="1.10.4040.10">
    <property type="entry name" value="Penicillinase repressor domain"/>
    <property type="match status" value="1"/>
</dbReference>
<name>A0A2A5ARA5_9GAMM</name>
<evidence type="ECO:0000313" key="6">
    <source>
        <dbReference type="Proteomes" id="UP000218327"/>
    </source>
</evidence>
<sequence>MSKPKQNISKAELEILKVLWDTAPLSADQIVEELQKRQTSHPSTVKTLIHRLLNKNAISYKEKNRKYFYTSRIKKDKFYRDESNSFLRNFFGGQMVPFISFFSEEHDISAEELSELKSLIERLEQKNGK</sequence>
<evidence type="ECO:0000256" key="2">
    <source>
        <dbReference type="ARBA" id="ARBA00023015"/>
    </source>
</evidence>
<comment type="similarity">
    <text evidence="1">Belongs to the BlaI transcriptional regulatory family.</text>
</comment>
<dbReference type="EMBL" id="NVVJ01000070">
    <property type="protein sequence ID" value="PCJ21864.1"/>
    <property type="molecule type" value="Genomic_DNA"/>
</dbReference>
<evidence type="ECO:0000256" key="4">
    <source>
        <dbReference type="ARBA" id="ARBA00023163"/>
    </source>
</evidence>
<evidence type="ECO:0000313" key="5">
    <source>
        <dbReference type="EMBL" id="PCJ21864.1"/>
    </source>
</evidence>
<dbReference type="Gene3D" id="1.10.10.10">
    <property type="entry name" value="Winged helix-like DNA-binding domain superfamily/Winged helix DNA-binding domain"/>
    <property type="match status" value="1"/>
</dbReference>
<evidence type="ECO:0000256" key="3">
    <source>
        <dbReference type="ARBA" id="ARBA00023125"/>
    </source>
</evidence>
<reference evidence="6" key="1">
    <citation type="submission" date="2017-08" db="EMBL/GenBank/DDBJ databases">
        <title>A dynamic microbial community with high functional redundancy inhabits the cold, oxic subseafloor aquifer.</title>
        <authorList>
            <person name="Tully B.J."/>
            <person name="Wheat C.G."/>
            <person name="Glazer B.T."/>
            <person name="Huber J.A."/>
        </authorList>
    </citation>
    <scope>NUCLEOTIDE SEQUENCE [LARGE SCALE GENOMIC DNA]</scope>
</reference>
<keyword evidence="4" id="KW-0804">Transcription</keyword>
<dbReference type="InterPro" id="IPR005650">
    <property type="entry name" value="BlaI_family"/>
</dbReference>
<keyword evidence="3" id="KW-0238">DNA-binding</keyword>
<proteinExistence type="inferred from homology"/>
<keyword evidence="2" id="KW-0805">Transcription regulation</keyword>